<dbReference type="Pfam" id="PF00221">
    <property type="entry name" value="Lyase_aromatic"/>
    <property type="match status" value="2"/>
</dbReference>
<dbReference type="STRING" id="1448316.A0A395H8K0"/>
<feature type="region of interest" description="Disordered" evidence="1">
    <location>
        <begin position="342"/>
        <end position="374"/>
    </location>
</feature>
<dbReference type="InterPro" id="IPR001106">
    <property type="entry name" value="Aromatic_Lyase"/>
</dbReference>
<dbReference type="GO" id="GO:0003824">
    <property type="term" value="F:catalytic activity"/>
    <property type="evidence" value="ECO:0007669"/>
    <property type="project" value="InterPro"/>
</dbReference>
<dbReference type="GeneID" id="37225652"/>
<reference evidence="2 3" key="1">
    <citation type="submission" date="2018-02" db="EMBL/GenBank/DDBJ databases">
        <title>The genomes of Aspergillus section Nigri reveals drivers in fungal speciation.</title>
        <authorList>
            <consortium name="DOE Joint Genome Institute"/>
            <person name="Vesth T.C."/>
            <person name="Nybo J."/>
            <person name="Theobald S."/>
            <person name="Brandl J."/>
            <person name="Frisvad J.C."/>
            <person name="Nielsen K.F."/>
            <person name="Lyhne E.K."/>
            <person name="Kogle M.E."/>
            <person name="Kuo A."/>
            <person name="Riley R."/>
            <person name="Clum A."/>
            <person name="Nolan M."/>
            <person name="Lipzen A."/>
            <person name="Salamov A."/>
            <person name="Henrissat B."/>
            <person name="Wiebenga A."/>
            <person name="De vries R.P."/>
            <person name="Grigoriev I.V."/>
            <person name="Mortensen U.H."/>
            <person name="Andersen M.R."/>
            <person name="Baker S.E."/>
        </authorList>
    </citation>
    <scope>NUCLEOTIDE SEQUENCE [LARGE SCALE GENOMIC DNA]</scope>
    <source>
        <strain evidence="2 3">CBS 121593</strain>
    </source>
</reference>
<dbReference type="PANTHER" id="PTHR10362">
    <property type="entry name" value="HISTIDINE AMMONIA-LYASE"/>
    <property type="match status" value="1"/>
</dbReference>
<sequence>MSQLSPNSHLAATYRTWARLQDLKANPSLALAAARIRAPDQATSLQAALLQHTQAGILVAVDKDEHGTPEHPGSHSMPSAWVRASIAVRANANVRGHSAVSIPMLNSLLQLLAHRITPIGPLRGSISASGDLTPMSYIAGTIEGSPDIYVRLCNDAHLLAVTSQALTALGVEALTGTAESFHPFIHATRPHRGQIESAANILTLLQGSHLATEPLPKSRTSPGLIQDRYAWRSAPQWLGPQLEDLTLASTQLHTELNSSTDNPLINPTTTTTTTATTTTTTATEIHLTDIQTWTTQTTTLLRETYHTTAAQFLNHPHTADLLGAGTKTLYNPVRKDLQVPFHRGRIDHPTTSSSSSSSIDQSEERDRGDKKNHRLVDLGNLRGLTTGGYPRLCLGMDTGIGIGIGIRIGEVRKGRLVWTDADACSTADPWVGGGAVEV</sequence>
<dbReference type="AlphaFoldDB" id="A0A395H8K0"/>
<dbReference type="EMBL" id="KZ824425">
    <property type="protein sequence ID" value="RAL04237.1"/>
    <property type="molecule type" value="Genomic_DNA"/>
</dbReference>
<dbReference type="RefSeq" id="XP_025578564.1">
    <property type="nucleotide sequence ID" value="XM_025720787.1"/>
</dbReference>
<evidence type="ECO:0000256" key="1">
    <source>
        <dbReference type="SAM" id="MobiDB-lite"/>
    </source>
</evidence>
<dbReference type="OrthoDB" id="10051290at2759"/>
<evidence type="ECO:0000313" key="3">
    <source>
        <dbReference type="Proteomes" id="UP000249402"/>
    </source>
</evidence>
<dbReference type="SUPFAM" id="SSF48557">
    <property type="entry name" value="L-aspartase-like"/>
    <property type="match status" value="2"/>
</dbReference>
<dbReference type="InterPro" id="IPR008948">
    <property type="entry name" value="L-Aspartase-like"/>
</dbReference>
<accession>A0A395H8K0</accession>
<keyword evidence="3" id="KW-1185">Reference proteome</keyword>
<protein>
    <submittedName>
        <fullName evidence="2">L-Aspartase-like protein</fullName>
    </submittedName>
</protein>
<evidence type="ECO:0000313" key="2">
    <source>
        <dbReference type="EMBL" id="RAL04237.1"/>
    </source>
</evidence>
<organism evidence="2 3">
    <name type="scientific">Aspergillus ibericus CBS 121593</name>
    <dbReference type="NCBI Taxonomy" id="1448316"/>
    <lineage>
        <taxon>Eukaryota</taxon>
        <taxon>Fungi</taxon>
        <taxon>Dikarya</taxon>
        <taxon>Ascomycota</taxon>
        <taxon>Pezizomycotina</taxon>
        <taxon>Eurotiomycetes</taxon>
        <taxon>Eurotiomycetidae</taxon>
        <taxon>Eurotiales</taxon>
        <taxon>Aspergillaceae</taxon>
        <taxon>Aspergillus</taxon>
        <taxon>Aspergillus subgen. Circumdati</taxon>
    </lineage>
</organism>
<dbReference type="VEuPathDB" id="FungiDB:BO80DRAFT_432395"/>
<dbReference type="Gene3D" id="1.20.200.10">
    <property type="entry name" value="Fumarase/aspartase (Central domain)"/>
    <property type="match status" value="1"/>
</dbReference>
<name>A0A395H8K0_9EURO</name>
<dbReference type="Proteomes" id="UP000249402">
    <property type="component" value="Unassembled WGS sequence"/>
</dbReference>
<proteinExistence type="predicted"/>
<gene>
    <name evidence="2" type="ORF">BO80DRAFT_432395</name>
</gene>